<accession>A0ABV6IX53</accession>
<protein>
    <submittedName>
        <fullName evidence="2">Universal stress protein</fullName>
    </submittedName>
</protein>
<evidence type="ECO:0000313" key="2">
    <source>
        <dbReference type="EMBL" id="MFC0388182.1"/>
    </source>
</evidence>
<evidence type="ECO:0000259" key="1">
    <source>
        <dbReference type="Pfam" id="PF00582"/>
    </source>
</evidence>
<evidence type="ECO:0000313" key="3">
    <source>
        <dbReference type="Proteomes" id="UP001589789"/>
    </source>
</evidence>
<sequence>MLARPSTAGGVALAVLDRPEAAPRVLSAAADFLRLGGGGRVNALALTPEPGADLLPTEEVMTEEQREAAPVQVRGRARALRAAFDRWAGLSQGLGAEWTEVEGDPAAAVAEHGSHADIVVIRRPSDRGDTAVQEALHAALFKAGCPVLVLPPEGSRKVVTEPIVAIAWRDDAHDRKALQSALPLLRRASRVVALCGGDSKAPLPPPPALLSAHSIRAEVARVAPGGDLMGAALLIETRRIGANLLVMGAFAHSEFQERLLGGVTAQVLATADLPVLLQH</sequence>
<feature type="domain" description="UspA" evidence="1">
    <location>
        <begin position="231"/>
        <end position="277"/>
    </location>
</feature>
<keyword evidence="3" id="KW-1185">Reference proteome</keyword>
<reference evidence="2 3" key="1">
    <citation type="submission" date="2024-09" db="EMBL/GenBank/DDBJ databases">
        <authorList>
            <person name="Sun Q."/>
            <person name="Mori K."/>
        </authorList>
    </citation>
    <scope>NUCLEOTIDE SEQUENCE [LARGE SCALE GENOMIC DNA]</scope>
    <source>
        <strain evidence="2 3">CCM 7468</strain>
    </source>
</reference>
<gene>
    <name evidence="2" type="ORF">ACFFIC_21970</name>
</gene>
<dbReference type="Pfam" id="PF00582">
    <property type="entry name" value="Usp"/>
    <property type="match status" value="1"/>
</dbReference>
<dbReference type="Proteomes" id="UP001589789">
    <property type="component" value="Unassembled WGS sequence"/>
</dbReference>
<organism evidence="2 3">
    <name type="scientific">Muricoccus vinaceus</name>
    <dbReference type="NCBI Taxonomy" id="424704"/>
    <lineage>
        <taxon>Bacteria</taxon>
        <taxon>Pseudomonadati</taxon>
        <taxon>Pseudomonadota</taxon>
        <taxon>Alphaproteobacteria</taxon>
        <taxon>Acetobacterales</taxon>
        <taxon>Roseomonadaceae</taxon>
        <taxon>Muricoccus</taxon>
    </lineage>
</organism>
<dbReference type="Gene3D" id="3.40.50.12370">
    <property type="match status" value="1"/>
</dbReference>
<dbReference type="RefSeq" id="WP_377054381.1">
    <property type="nucleotide sequence ID" value="NZ_JBHLVZ010000081.1"/>
</dbReference>
<comment type="caution">
    <text evidence="2">The sequence shown here is derived from an EMBL/GenBank/DDBJ whole genome shotgun (WGS) entry which is preliminary data.</text>
</comment>
<proteinExistence type="predicted"/>
<dbReference type="SUPFAM" id="SSF52402">
    <property type="entry name" value="Adenine nucleotide alpha hydrolases-like"/>
    <property type="match status" value="2"/>
</dbReference>
<dbReference type="EMBL" id="JBHLVZ010000081">
    <property type="protein sequence ID" value="MFC0388182.1"/>
    <property type="molecule type" value="Genomic_DNA"/>
</dbReference>
<dbReference type="InterPro" id="IPR006016">
    <property type="entry name" value="UspA"/>
</dbReference>
<name>A0ABV6IX53_9PROT</name>